<accession>A0A371HZH2</accession>
<proteinExistence type="predicted"/>
<dbReference type="InterPro" id="IPR057670">
    <property type="entry name" value="SH3_retrovirus"/>
</dbReference>
<dbReference type="OrthoDB" id="6776856at2759"/>
<keyword evidence="3" id="KW-1185">Reference proteome</keyword>
<evidence type="ECO:0000313" key="2">
    <source>
        <dbReference type="EMBL" id="RDY08151.1"/>
    </source>
</evidence>
<organism evidence="2 3">
    <name type="scientific">Mucuna pruriens</name>
    <name type="common">Velvet bean</name>
    <name type="synonym">Dolichos pruriens</name>
    <dbReference type="NCBI Taxonomy" id="157652"/>
    <lineage>
        <taxon>Eukaryota</taxon>
        <taxon>Viridiplantae</taxon>
        <taxon>Streptophyta</taxon>
        <taxon>Embryophyta</taxon>
        <taxon>Tracheophyta</taxon>
        <taxon>Spermatophyta</taxon>
        <taxon>Magnoliopsida</taxon>
        <taxon>eudicotyledons</taxon>
        <taxon>Gunneridae</taxon>
        <taxon>Pentapetalae</taxon>
        <taxon>rosids</taxon>
        <taxon>fabids</taxon>
        <taxon>Fabales</taxon>
        <taxon>Fabaceae</taxon>
        <taxon>Papilionoideae</taxon>
        <taxon>50 kb inversion clade</taxon>
        <taxon>NPAAA clade</taxon>
        <taxon>indigoferoid/millettioid clade</taxon>
        <taxon>Phaseoleae</taxon>
        <taxon>Mucuna</taxon>
    </lineage>
</organism>
<evidence type="ECO:0000313" key="3">
    <source>
        <dbReference type="Proteomes" id="UP000257109"/>
    </source>
</evidence>
<dbReference type="AlphaFoldDB" id="A0A371HZH2"/>
<sequence length="88" mass="10129">MNLVRSMLSKKEVPKALWLEAMKWIIPTLTVKGMTLENAWSGDKLLIEHFGVIDKAKGQNDESKGYKLYDPSSKKVLISRNFIFEEDK</sequence>
<name>A0A371HZH2_MUCPR</name>
<gene>
    <name evidence="2" type="ORF">CR513_07670</name>
</gene>
<dbReference type="EMBL" id="QJKJ01001335">
    <property type="protein sequence ID" value="RDY08151.1"/>
    <property type="molecule type" value="Genomic_DNA"/>
</dbReference>
<feature type="non-terminal residue" evidence="2">
    <location>
        <position position="1"/>
    </location>
</feature>
<feature type="domain" description="Retroviral polymerase SH3-like" evidence="1">
    <location>
        <begin position="60"/>
        <end position="87"/>
    </location>
</feature>
<reference evidence="2" key="1">
    <citation type="submission" date="2018-05" db="EMBL/GenBank/DDBJ databases">
        <title>Draft genome of Mucuna pruriens seed.</title>
        <authorList>
            <person name="Nnadi N.E."/>
            <person name="Vos R."/>
            <person name="Hasami M.H."/>
            <person name="Devisetty U.K."/>
            <person name="Aguiy J.C."/>
        </authorList>
    </citation>
    <scope>NUCLEOTIDE SEQUENCE [LARGE SCALE GENOMIC DNA]</scope>
    <source>
        <strain evidence="2">JCA_2017</strain>
    </source>
</reference>
<dbReference type="Proteomes" id="UP000257109">
    <property type="component" value="Unassembled WGS sequence"/>
</dbReference>
<protein>
    <recommendedName>
        <fullName evidence="1">Retroviral polymerase SH3-like domain-containing protein</fullName>
    </recommendedName>
</protein>
<evidence type="ECO:0000259" key="1">
    <source>
        <dbReference type="Pfam" id="PF25597"/>
    </source>
</evidence>
<comment type="caution">
    <text evidence="2">The sequence shown here is derived from an EMBL/GenBank/DDBJ whole genome shotgun (WGS) entry which is preliminary data.</text>
</comment>
<dbReference type="Pfam" id="PF25597">
    <property type="entry name" value="SH3_retrovirus"/>
    <property type="match status" value="1"/>
</dbReference>